<evidence type="ECO:0000256" key="2">
    <source>
        <dbReference type="ARBA" id="ARBA00004713"/>
    </source>
</evidence>
<dbReference type="Proteomes" id="UP000054618">
    <property type="component" value="Unassembled WGS sequence"/>
</dbReference>
<evidence type="ECO:0000256" key="12">
    <source>
        <dbReference type="RuleBase" id="RU365103"/>
    </source>
</evidence>
<keyword evidence="7" id="KW-0735">Signal-anchor</keyword>
<dbReference type="EMBL" id="LNYS01000008">
    <property type="protein sequence ID" value="KTD50320.1"/>
    <property type="molecule type" value="Genomic_DNA"/>
</dbReference>
<evidence type="ECO:0000256" key="7">
    <source>
        <dbReference type="ARBA" id="ARBA00022968"/>
    </source>
</evidence>
<keyword evidence="7" id="KW-0812">Transmembrane</keyword>
<dbReference type="InterPro" id="IPR007507">
    <property type="entry name" value="Glycos_transf_N"/>
</dbReference>
<dbReference type="FunFam" id="3.40.50.11720:FF:000001">
    <property type="entry name" value="3-deoxy-D-manno-octulosonic acid transferase"/>
    <property type="match status" value="1"/>
</dbReference>
<dbReference type="Pfam" id="PF04413">
    <property type="entry name" value="Glycos_transf_N"/>
    <property type="match status" value="1"/>
</dbReference>
<dbReference type="GO" id="GO:0009245">
    <property type="term" value="P:lipid A biosynthetic process"/>
    <property type="evidence" value="ECO:0007669"/>
    <property type="project" value="TreeGrafter"/>
</dbReference>
<evidence type="ECO:0000313" key="15">
    <source>
        <dbReference type="Proteomes" id="UP000054618"/>
    </source>
</evidence>
<keyword evidence="12" id="KW-0472">Membrane</keyword>
<dbReference type="Gene3D" id="3.40.50.11720">
    <property type="entry name" value="3-Deoxy-D-manno-octulosonic-acid transferase, N-terminal domain"/>
    <property type="match status" value="1"/>
</dbReference>
<feature type="site" description="Transition state stabilizer" evidence="11">
    <location>
        <position position="205"/>
    </location>
</feature>
<dbReference type="PATRIC" id="fig|45073.5.peg.1737"/>
<dbReference type="AlphaFoldDB" id="A0A0W0Y0S8"/>
<dbReference type="PANTHER" id="PTHR42755:SF1">
    <property type="entry name" value="3-DEOXY-D-MANNO-OCTULOSONIC ACID TRANSFERASE, MITOCHONDRIAL-RELATED"/>
    <property type="match status" value="1"/>
</dbReference>
<accession>A0A0W0Y0S8</accession>
<dbReference type="EC" id="2.4.99.12" evidence="4 12"/>
<comment type="pathway">
    <text evidence="2 12">Bacterial outer membrane biogenesis; LPS core biosynthesis.</text>
</comment>
<evidence type="ECO:0000256" key="8">
    <source>
        <dbReference type="ARBA" id="ARBA00031445"/>
    </source>
</evidence>
<gene>
    <name evidence="14" type="ORF">Lqui_1645</name>
</gene>
<dbReference type="FunFam" id="3.40.50.2000:FF:000032">
    <property type="entry name" value="3-deoxy-D-manno-octulosonic acid transferase"/>
    <property type="match status" value="1"/>
</dbReference>
<comment type="subcellular location">
    <subcellularLocation>
        <location evidence="1">Cell inner membrane</location>
        <topology evidence="1">Single-pass membrane protein</topology>
        <orientation evidence="1">Cytoplasmic side</orientation>
    </subcellularLocation>
    <subcellularLocation>
        <location evidence="12">Cell membrane</location>
    </subcellularLocation>
</comment>
<evidence type="ECO:0000256" key="4">
    <source>
        <dbReference type="ARBA" id="ARBA00012621"/>
    </source>
</evidence>
<comment type="similarity">
    <text evidence="3">Belongs to the glycosyltransferase group 1 family. Glycosyltransferase 30 subfamily.</text>
</comment>
<dbReference type="RefSeq" id="WP_058507910.1">
    <property type="nucleotide sequence ID" value="NZ_CAAAIK010000001.1"/>
</dbReference>
<dbReference type="GO" id="GO:0043842">
    <property type="term" value="F:Kdo transferase activity"/>
    <property type="evidence" value="ECO:0007669"/>
    <property type="project" value="UniProtKB-EC"/>
</dbReference>
<dbReference type="OrthoDB" id="9789797at2"/>
<dbReference type="InterPro" id="IPR038107">
    <property type="entry name" value="Glycos_transf_N_sf"/>
</dbReference>
<evidence type="ECO:0000256" key="11">
    <source>
        <dbReference type="PIRSR" id="PIRSR639901-2"/>
    </source>
</evidence>
<protein>
    <recommendedName>
        <fullName evidence="5 12">3-deoxy-D-manno-octulosonic acid transferase</fullName>
        <shortName evidence="12">Kdo transferase</shortName>
        <ecNumber evidence="4 12">2.4.99.12</ecNumber>
    </recommendedName>
    <alternativeName>
        <fullName evidence="8 12">Lipid IV(A) 3-deoxy-D-manno-octulosonic acid transferase</fullName>
    </alternativeName>
</protein>
<dbReference type="GO" id="GO:0009244">
    <property type="term" value="P:lipopolysaccharide core region biosynthetic process"/>
    <property type="evidence" value="ECO:0007669"/>
    <property type="project" value="UniProtKB-UniRule"/>
</dbReference>
<evidence type="ECO:0000259" key="13">
    <source>
        <dbReference type="Pfam" id="PF04413"/>
    </source>
</evidence>
<sequence length="418" mass="47542">MRYIYSFFMYLMTPWLLFRLWWKGRQLPAYRDRIGERFWAGMAPVPNIDVWVHAVSLGEVIAVTPLINEMLAKNWRLLITTMTPTGAEQVKTKFGDRVLHRYIPYDLPDVLQRFFVSVKPRAGVIVETELWPNLIHYASQAKIPLMLINARLSERSCRGYQKIKWLIKPVINQFTWILAQSDEDGRRFQQLGAKEGLVQTIGNMKFDLQTKDIDQGLFLQLKAAWGPDRPVLIIASTHDNEEEQILQQLTRLQASIKNILVLIAPRHPERFQKVNLLAEQAGFKTALRSKPETISSETEVITLDSMGELLGFYQISDYAFVGGSFVPIGGHNVLEPIAMKVPVFSGPEVHNFKTICRDLMDANAMIIVQSAAELIDRVVALHANEAEKEKLVLNATQVLKANKGAVARYLAVLETFVD</sequence>
<keyword evidence="6 12" id="KW-0808">Transferase</keyword>
<dbReference type="Gene3D" id="3.40.50.2000">
    <property type="entry name" value="Glycogen Phosphorylase B"/>
    <property type="match status" value="1"/>
</dbReference>
<proteinExistence type="inferred from homology"/>
<feature type="domain" description="3-deoxy-D-manno-octulosonic-acid transferase N-terminal" evidence="13">
    <location>
        <begin position="33"/>
        <end position="207"/>
    </location>
</feature>
<keyword evidence="15" id="KW-1185">Reference proteome</keyword>
<evidence type="ECO:0000313" key="14">
    <source>
        <dbReference type="EMBL" id="KTD50320.1"/>
    </source>
</evidence>
<feature type="site" description="Transition state stabilizer" evidence="11">
    <location>
        <position position="127"/>
    </location>
</feature>
<evidence type="ECO:0000256" key="10">
    <source>
        <dbReference type="PIRSR" id="PIRSR639901-1"/>
    </source>
</evidence>
<comment type="catalytic activity">
    <reaction evidence="9 12">
        <text>lipid IVA (E. coli) + CMP-3-deoxy-beta-D-manno-octulosonate = alpha-Kdo-(2-&gt;6)-lipid IVA (E. coli) + CMP + H(+)</text>
        <dbReference type="Rhea" id="RHEA:28066"/>
        <dbReference type="ChEBI" id="CHEBI:15378"/>
        <dbReference type="ChEBI" id="CHEBI:58603"/>
        <dbReference type="ChEBI" id="CHEBI:60364"/>
        <dbReference type="ChEBI" id="CHEBI:60377"/>
        <dbReference type="ChEBI" id="CHEBI:85987"/>
        <dbReference type="EC" id="2.4.99.12"/>
    </reaction>
</comment>
<organism evidence="14 15">
    <name type="scientific">Legionella quinlivanii</name>
    <dbReference type="NCBI Taxonomy" id="45073"/>
    <lineage>
        <taxon>Bacteria</taxon>
        <taxon>Pseudomonadati</taxon>
        <taxon>Pseudomonadota</taxon>
        <taxon>Gammaproteobacteria</taxon>
        <taxon>Legionellales</taxon>
        <taxon>Legionellaceae</taxon>
        <taxon>Legionella</taxon>
    </lineage>
</organism>
<evidence type="ECO:0000256" key="6">
    <source>
        <dbReference type="ARBA" id="ARBA00022679"/>
    </source>
</evidence>
<name>A0A0W0Y0S8_9GAMM</name>
<comment type="function">
    <text evidence="12">Involved in lipopolysaccharide (LPS) biosynthesis. Catalyzes the transfer of 3-deoxy-D-manno-octulosonate (Kdo) residue(s) from CMP-Kdo to lipid IV(A), the tetraacyldisaccharide-1,4'-bisphosphate precursor of lipid A.</text>
</comment>
<evidence type="ECO:0000256" key="9">
    <source>
        <dbReference type="ARBA" id="ARBA00049183"/>
    </source>
</evidence>
<dbReference type="UniPathway" id="UPA00958"/>
<evidence type="ECO:0000256" key="1">
    <source>
        <dbReference type="ARBA" id="ARBA00004388"/>
    </source>
</evidence>
<dbReference type="PANTHER" id="PTHR42755">
    <property type="entry name" value="3-DEOXY-MANNO-OCTULOSONATE CYTIDYLYLTRANSFERASE"/>
    <property type="match status" value="1"/>
</dbReference>
<keyword evidence="12" id="KW-1003">Cell membrane</keyword>
<evidence type="ECO:0000256" key="3">
    <source>
        <dbReference type="ARBA" id="ARBA00006380"/>
    </source>
</evidence>
<dbReference type="GO" id="GO:0005886">
    <property type="term" value="C:plasma membrane"/>
    <property type="evidence" value="ECO:0007669"/>
    <property type="project" value="UniProtKB-SubCell"/>
</dbReference>
<dbReference type="STRING" id="45073.Lqui_1645"/>
<dbReference type="InterPro" id="IPR039901">
    <property type="entry name" value="Kdotransferase"/>
</dbReference>
<feature type="active site" description="Proton acceptor" evidence="10">
    <location>
        <position position="59"/>
    </location>
</feature>
<comment type="caution">
    <text evidence="14">The sequence shown here is derived from an EMBL/GenBank/DDBJ whole genome shotgun (WGS) entry which is preliminary data.</text>
</comment>
<keyword evidence="12" id="KW-0448">Lipopolysaccharide biosynthesis</keyword>
<dbReference type="NCBIfam" id="NF004388">
    <property type="entry name" value="PRK05749.1-4"/>
    <property type="match status" value="1"/>
</dbReference>
<dbReference type="SUPFAM" id="SSF53756">
    <property type="entry name" value="UDP-Glycosyltransferase/glycogen phosphorylase"/>
    <property type="match status" value="1"/>
</dbReference>
<evidence type="ECO:0000256" key="5">
    <source>
        <dbReference type="ARBA" id="ARBA00019077"/>
    </source>
</evidence>
<reference evidence="14 15" key="1">
    <citation type="submission" date="2015-11" db="EMBL/GenBank/DDBJ databases">
        <title>Genomic analysis of 38 Legionella species identifies large and diverse effector repertoires.</title>
        <authorList>
            <person name="Burstein D."/>
            <person name="Amaro F."/>
            <person name="Zusman T."/>
            <person name="Lifshitz Z."/>
            <person name="Cohen O."/>
            <person name="Gilbert J.A."/>
            <person name="Pupko T."/>
            <person name="Shuman H.A."/>
            <person name="Segal G."/>
        </authorList>
    </citation>
    <scope>NUCLEOTIDE SEQUENCE [LARGE SCALE GENOMIC DNA]</scope>
    <source>
        <strain evidence="14 15">CDC#1442-AUS-E</strain>
    </source>
</reference>